<feature type="transmembrane region" description="Helical" evidence="7">
    <location>
        <begin position="147"/>
        <end position="168"/>
    </location>
</feature>
<evidence type="ECO:0000256" key="5">
    <source>
        <dbReference type="ARBA" id="ARBA00022989"/>
    </source>
</evidence>
<evidence type="ECO:0000256" key="6">
    <source>
        <dbReference type="ARBA" id="ARBA00023136"/>
    </source>
</evidence>
<dbReference type="InterPro" id="IPR032816">
    <property type="entry name" value="VTT_dom"/>
</dbReference>
<organism evidence="9 10">
    <name type="scientific">Candidatus Sungbacteria bacterium RIFCSPLOWO2_01_FULL_59_16</name>
    <dbReference type="NCBI Taxonomy" id="1802280"/>
    <lineage>
        <taxon>Bacteria</taxon>
        <taxon>Candidatus Sungiibacteriota</taxon>
    </lineage>
</organism>
<gene>
    <name evidence="9" type="ORF">A3B37_01035</name>
</gene>
<name>A0A1G2LE76_9BACT</name>
<evidence type="ECO:0000313" key="9">
    <source>
        <dbReference type="EMBL" id="OHA09112.1"/>
    </source>
</evidence>
<comment type="similarity">
    <text evidence="2 7">Belongs to the DedA family.</text>
</comment>
<comment type="caution">
    <text evidence="9">The sequence shown here is derived from an EMBL/GenBank/DDBJ whole genome shotgun (WGS) entry which is preliminary data.</text>
</comment>
<accession>A0A1G2LE76</accession>
<dbReference type="AlphaFoldDB" id="A0A1G2LE76"/>
<feature type="transmembrane region" description="Helical" evidence="7">
    <location>
        <begin position="57"/>
        <end position="79"/>
    </location>
</feature>
<evidence type="ECO:0000256" key="3">
    <source>
        <dbReference type="ARBA" id="ARBA00022475"/>
    </source>
</evidence>
<sequence length="272" mass="30058">MEYLFSFDLATLLRAIGYTGLFAIIFAESGLLIGFFLPGDSLLFTAGFLASQGFFNIWILVAGCFVAAVAGDNAGYAFGRRVGRRIFEREESLLFNPRNLRRAEQFYETHGAVAIVFCRWLPAIRTFAPILAGVGVMPYAKFLAANVVGAGLWAVGMPILGFSLGWLVPGVDRYIIPIVGVIIFLSFLPPAIVGLRDRERRLKVMGYLRQNILVYPAVRRSIGIALVIFGLIALALPIVPFAWVGIVGLKLLGTTLPFEQRIKAWWRGRINE</sequence>
<feature type="domain" description="VTT" evidence="8">
    <location>
        <begin position="37"/>
        <end position="156"/>
    </location>
</feature>
<dbReference type="InterPro" id="IPR032818">
    <property type="entry name" value="DedA-like"/>
</dbReference>
<dbReference type="STRING" id="1802280.A3B37_01035"/>
<proteinExistence type="inferred from homology"/>
<evidence type="ECO:0000313" key="10">
    <source>
        <dbReference type="Proteomes" id="UP000176705"/>
    </source>
</evidence>
<protein>
    <recommendedName>
        <fullName evidence="8">VTT domain-containing protein</fullName>
    </recommendedName>
</protein>
<feature type="transmembrane region" description="Helical" evidence="7">
    <location>
        <begin position="12"/>
        <end position="37"/>
    </location>
</feature>
<feature type="transmembrane region" description="Helical" evidence="7">
    <location>
        <begin position="174"/>
        <end position="195"/>
    </location>
</feature>
<evidence type="ECO:0000256" key="4">
    <source>
        <dbReference type="ARBA" id="ARBA00022692"/>
    </source>
</evidence>
<evidence type="ECO:0000256" key="1">
    <source>
        <dbReference type="ARBA" id="ARBA00004651"/>
    </source>
</evidence>
<keyword evidence="6 7" id="KW-0472">Membrane</keyword>
<keyword evidence="5 7" id="KW-1133">Transmembrane helix</keyword>
<evidence type="ECO:0000256" key="7">
    <source>
        <dbReference type="RuleBase" id="RU367016"/>
    </source>
</evidence>
<dbReference type="PANTHER" id="PTHR30353">
    <property type="entry name" value="INNER MEMBRANE PROTEIN DEDA-RELATED"/>
    <property type="match status" value="1"/>
</dbReference>
<feature type="transmembrane region" description="Helical" evidence="7">
    <location>
        <begin position="222"/>
        <end position="246"/>
    </location>
</feature>
<comment type="subcellular location">
    <subcellularLocation>
        <location evidence="1 7">Cell membrane</location>
        <topology evidence="1 7">Multi-pass membrane protein</topology>
    </subcellularLocation>
</comment>
<evidence type="ECO:0000256" key="2">
    <source>
        <dbReference type="ARBA" id="ARBA00010792"/>
    </source>
</evidence>
<dbReference type="Pfam" id="PF09335">
    <property type="entry name" value="VTT_dom"/>
    <property type="match status" value="1"/>
</dbReference>
<dbReference type="PANTHER" id="PTHR30353:SF0">
    <property type="entry name" value="TRANSMEMBRANE PROTEIN"/>
    <property type="match status" value="1"/>
</dbReference>
<dbReference type="EMBL" id="MHQS01000006">
    <property type="protein sequence ID" value="OHA09112.1"/>
    <property type="molecule type" value="Genomic_DNA"/>
</dbReference>
<keyword evidence="4 7" id="KW-0812">Transmembrane</keyword>
<reference evidence="9 10" key="1">
    <citation type="journal article" date="2016" name="Nat. Commun.">
        <title>Thousands of microbial genomes shed light on interconnected biogeochemical processes in an aquifer system.</title>
        <authorList>
            <person name="Anantharaman K."/>
            <person name="Brown C.T."/>
            <person name="Hug L.A."/>
            <person name="Sharon I."/>
            <person name="Castelle C.J."/>
            <person name="Probst A.J."/>
            <person name="Thomas B.C."/>
            <person name="Singh A."/>
            <person name="Wilkins M.J."/>
            <person name="Karaoz U."/>
            <person name="Brodie E.L."/>
            <person name="Williams K.H."/>
            <person name="Hubbard S.S."/>
            <person name="Banfield J.F."/>
        </authorList>
    </citation>
    <scope>NUCLEOTIDE SEQUENCE [LARGE SCALE GENOMIC DNA]</scope>
</reference>
<keyword evidence="3 7" id="KW-1003">Cell membrane</keyword>
<dbReference type="GO" id="GO:0005886">
    <property type="term" value="C:plasma membrane"/>
    <property type="evidence" value="ECO:0007669"/>
    <property type="project" value="UniProtKB-SubCell"/>
</dbReference>
<evidence type="ECO:0000259" key="8">
    <source>
        <dbReference type="Pfam" id="PF09335"/>
    </source>
</evidence>
<dbReference type="Proteomes" id="UP000176705">
    <property type="component" value="Unassembled WGS sequence"/>
</dbReference>